<dbReference type="Pfam" id="PF04316">
    <property type="entry name" value="FlgM"/>
    <property type="match status" value="1"/>
</dbReference>
<dbReference type="RefSeq" id="WP_084337947.1">
    <property type="nucleotide sequence ID" value="NZ_FNFD01000014.1"/>
</dbReference>
<evidence type="ECO:0000313" key="11">
    <source>
        <dbReference type="EMBL" id="SDL07539.1"/>
    </source>
</evidence>
<evidence type="ECO:0000256" key="6">
    <source>
        <dbReference type="ARBA" id="ARBA00023163"/>
    </source>
</evidence>
<keyword evidence="12" id="KW-1185">Reference proteome</keyword>
<evidence type="ECO:0000256" key="3">
    <source>
        <dbReference type="ARBA" id="ARBA00022491"/>
    </source>
</evidence>
<gene>
    <name evidence="11" type="ORF">SAMN05216186_11497</name>
</gene>
<evidence type="ECO:0000313" key="12">
    <source>
        <dbReference type="Proteomes" id="UP000198706"/>
    </source>
</evidence>
<protein>
    <recommendedName>
        <fullName evidence="2">Negative regulator of flagellin synthesis</fullName>
    </recommendedName>
    <alternativeName>
        <fullName evidence="8">Anti-sigma-28 factor</fullName>
    </alternativeName>
</protein>
<keyword evidence="5" id="KW-0805">Transcription regulation</keyword>
<dbReference type="EMBL" id="FNFD01000014">
    <property type="protein sequence ID" value="SDL07539.1"/>
    <property type="molecule type" value="Genomic_DNA"/>
</dbReference>
<comment type="function">
    <text evidence="7">Responsible for the coupling of flagellin expression to flagellar assembly by preventing expression of the flagellin genes when a component of the middle class of proteins is defective. It negatively regulates flagellar genes by inhibiting the activity of FliA by directly binding to FliA.</text>
</comment>
<dbReference type="Proteomes" id="UP000198706">
    <property type="component" value="Unassembled WGS sequence"/>
</dbReference>
<evidence type="ECO:0000256" key="2">
    <source>
        <dbReference type="ARBA" id="ARBA00017823"/>
    </source>
</evidence>
<keyword evidence="6" id="KW-0804">Transcription</keyword>
<feature type="region of interest" description="Disordered" evidence="9">
    <location>
        <begin position="1"/>
        <end position="46"/>
    </location>
</feature>
<proteinExistence type="inferred from homology"/>
<evidence type="ECO:0000256" key="5">
    <source>
        <dbReference type="ARBA" id="ARBA00023015"/>
    </source>
</evidence>
<dbReference type="AlphaFoldDB" id="A0A1G9H3R0"/>
<evidence type="ECO:0000256" key="9">
    <source>
        <dbReference type="SAM" id="MobiDB-lite"/>
    </source>
</evidence>
<dbReference type="STRING" id="137658.SAMN05216186_11497"/>
<feature type="domain" description="Anti-sigma-28 factor FlgM C-terminal" evidence="10">
    <location>
        <begin position="45"/>
        <end position="85"/>
    </location>
</feature>
<dbReference type="InterPro" id="IPR035890">
    <property type="entry name" value="Anti-sigma-28_factor_FlgM_sf"/>
</dbReference>
<comment type="similarity">
    <text evidence="1">Belongs to the FlgM family.</text>
</comment>
<evidence type="ECO:0000256" key="7">
    <source>
        <dbReference type="ARBA" id="ARBA00024739"/>
    </source>
</evidence>
<evidence type="ECO:0000259" key="10">
    <source>
        <dbReference type="Pfam" id="PF04316"/>
    </source>
</evidence>
<evidence type="ECO:0000256" key="4">
    <source>
        <dbReference type="ARBA" id="ARBA00022795"/>
    </source>
</evidence>
<dbReference type="GO" id="GO:0045892">
    <property type="term" value="P:negative regulation of DNA-templated transcription"/>
    <property type="evidence" value="ECO:0007669"/>
    <property type="project" value="InterPro"/>
</dbReference>
<keyword evidence="4" id="KW-1005">Bacterial flagellum biogenesis</keyword>
<name>A0A1G9H3R0_9PSED</name>
<organism evidence="11 12">
    <name type="scientific">Pseudomonas indica</name>
    <dbReference type="NCBI Taxonomy" id="137658"/>
    <lineage>
        <taxon>Bacteria</taxon>
        <taxon>Pseudomonadati</taxon>
        <taxon>Pseudomonadota</taxon>
        <taxon>Gammaproteobacteria</taxon>
        <taxon>Pseudomonadales</taxon>
        <taxon>Pseudomonadaceae</taxon>
        <taxon>Pseudomonas</taxon>
    </lineage>
</organism>
<keyword evidence="3" id="KW-0678">Repressor</keyword>
<evidence type="ECO:0000256" key="8">
    <source>
        <dbReference type="ARBA" id="ARBA00030117"/>
    </source>
</evidence>
<reference evidence="11 12" key="1">
    <citation type="submission" date="2016-10" db="EMBL/GenBank/DDBJ databases">
        <authorList>
            <person name="de Groot N.N."/>
        </authorList>
    </citation>
    <scope>NUCLEOTIDE SEQUENCE [LARGE SCALE GENOMIC DNA]</scope>
    <source>
        <strain evidence="11 12">JCM 21544</strain>
    </source>
</reference>
<evidence type="ECO:0000256" key="1">
    <source>
        <dbReference type="ARBA" id="ARBA00005322"/>
    </source>
</evidence>
<dbReference type="InterPro" id="IPR007412">
    <property type="entry name" value="FlgM"/>
</dbReference>
<dbReference type="InterPro" id="IPR031316">
    <property type="entry name" value="FlgM_C"/>
</dbReference>
<dbReference type="NCBIfam" id="TIGR03824">
    <property type="entry name" value="FlgM_jcvi"/>
    <property type="match status" value="1"/>
</dbReference>
<sequence>MEINRHFKSSFTAQAEAPNVARNDRTSPAKSTSASRVSAEPSLEPLQDALRSLPDVDLDKVAAIKAALQRGDIRSDADSLAGSMLAYHSGSDT</sequence>
<dbReference type="SUPFAM" id="SSF101498">
    <property type="entry name" value="Anti-sigma factor FlgM"/>
    <property type="match status" value="1"/>
</dbReference>
<dbReference type="GO" id="GO:0044781">
    <property type="term" value="P:bacterial-type flagellum organization"/>
    <property type="evidence" value="ECO:0007669"/>
    <property type="project" value="UniProtKB-KW"/>
</dbReference>
<accession>A0A1G9H3R0</accession>